<reference evidence="1" key="1">
    <citation type="submission" date="2022-07" db="EMBL/GenBank/DDBJ databases">
        <title>Complete Genome Sequence of the Radioresistant Bacterium Deinococcus aetherius ST0316, Isolated from the Air Dust collected in Lower Stratosphere above Japan.</title>
        <authorList>
            <person name="Satoh K."/>
            <person name="Hagiwara K."/>
            <person name="Katsumata K."/>
            <person name="Kubo A."/>
            <person name="Yokobori S."/>
            <person name="Yamagishi A."/>
            <person name="Oono Y."/>
            <person name="Narumi I."/>
        </authorList>
    </citation>
    <scope>NUCLEOTIDE SEQUENCE</scope>
    <source>
        <strain evidence="1">ST0316</strain>
        <plasmid evidence="1">pDAETH-1</plasmid>
    </source>
</reference>
<accession>A0ABN6RK82</accession>
<geneLocation type="plasmid" evidence="1 2">
    <name>pDAETH-1</name>
</geneLocation>
<organism evidence="1 2">
    <name type="scientific">Deinococcus aetherius</name>
    <dbReference type="NCBI Taxonomy" id="200252"/>
    <lineage>
        <taxon>Bacteria</taxon>
        <taxon>Thermotogati</taxon>
        <taxon>Deinococcota</taxon>
        <taxon>Deinococci</taxon>
        <taxon>Deinococcales</taxon>
        <taxon>Deinococcaceae</taxon>
        <taxon>Deinococcus</taxon>
    </lineage>
</organism>
<gene>
    <name evidence="1" type="ORF">DAETH_37260</name>
</gene>
<evidence type="ECO:0000313" key="1">
    <source>
        <dbReference type="EMBL" id="BDP43757.1"/>
    </source>
</evidence>
<evidence type="ECO:0000313" key="2">
    <source>
        <dbReference type="Proteomes" id="UP001064971"/>
    </source>
</evidence>
<dbReference type="RefSeq" id="WP_264777607.1">
    <property type="nucleotide sequence ID" value="NZ_AP026561.1"/>
</dbReference>
<name>A0ABN6RK82_9DEIO</name>
<dbReference type="EMBL" id="AP026561">
    <property type="protein sequence ID" value="BDP43757.1"/>
    <property type="molecule type" value="Genomic_DNA"/>
</dbReference>
<keyword evidence="1" id="KW-0614">Plasmid</keyword>
<keyword evidence="2" id="KW-1185">Reference proteome</keyword>
<sequence>MRDLSRAESRFLGLPGAHRPRSDAEAQPIEQVTLSFQAKVFLTEGLYASGAYRGGALFGFQSEGDLSIQFATPAGYTCGDLGLRQQPLALDERFILGWSGALEAAYPGKLSWVGNWLMYPDSQLAPLERDLEWLHEGLDTDLFNEEHVLLTVGWDLGVLSARALGYNRQTREPLTFTHDLVGEE</sequence>
<proteinExistence type="predicted"/>
<dbReference type="Proteomes" id="UP001064971">
    <property type="component" value="Plasmid pDAETH-1"/>
</dbReference>
<protein>
    <submittedName>
        <fullName evidence="1">Uncharacterized protein</fullName>
    </submittedName>
</protein>